<dbReference type="Proteomes" id="UP000471031">
    <property type="component" value="Unassembled WGS sequence"/>
</dbReference>
<accession>A0A845L7R2</accession>
<name>A0A845L7R2_HELGE</name>
<organism evidence="1 2">
    <name type="scientific">Heliomicrobium gestii</name>
    <name type="common">Heliobacterium gestii</name>
    <dbReference type="NCBI Taxonomy" id="2699"/>
    <lineage>
        <taxon>Bacteria</taxon>
        <taxon>Bacillati</taxon>
        <taxon>Bacillota</taxon>
        <taxon>Clostridia</taxon>
        <taxon>Eubacteriales</taxon>
        <taxon>Heliobacteriaceae</taxon>
        <taxon>Heliomicrobium</taxon>
    </lineage>
</organism>
<gene>
    <name evidence="1" type="ORF">GTO89_06320</name>
</gene>
<dbReference type="OrthoDB" id="1937933at2"/>
<keyword evidence="2" id="KW-1185">Reference proteome</keyword>
<evidence type="ECO:0000313" key="1">
    <source>
        <dbReference type="EMBL" id="MZP42652.1"/>
    </source>
</evidence>
<dbReference type="CDD" id="cd19958">
    <property type="entry name" value="pyocin_knob"/>
    <property type="match status" value="1"/>
</dbReference>
<dbReference type="EMBL" id="WXEX01000004">
    <property type="protein sequence ID" value="MZP42652.1"/>
    <property type="molecule type" value="Genomic_DNA"/>
</dbReference>
<sequence>MQTTQNYGFKKPEPHDTASIMEIGCNWDNVDSKLKEAMDKASNVTDEQIGVRVISDTVAPTSNNGTLSTLFGGLANMIKQITGKSSWRTAPATTLETVKGHMDATANVHGATSAATANTIMQRDTAGRSQVVAPVVASDVANKAYVDSLKGYGVGDATTQTINDFNNPKLNSVQWYQNTTLNRPEDAWGHVFSFSPDNGSNITQLAQSTTSRAQWIRSKVNGTWYGWRRLVTADGDTMTGSLITPFLGVTTNGDAILQVESTQAASTTFRRKQIYSSTNVYGGDGWLFRQVRPSDNALIDYMLYNGAVNTNGNQNYIWHSNLLRWNNGTLEYNNGGTWVPVGGAMQFVRGSFSTTSTSYVTALDINGGGELRVLNVRDATNTGGKYGYMRVTIDGVVYENFLNNTMSFLKFGSFSGNTFPIAAMSNSSDLPICVPFKTQLKIELRHESGVTSADWMIGKY</sequence>
<dbReference type="AlphaFoldDB" id="A0A845L7R2"/>
<dbReference type="RefSeq" id="WP_161261207.1">
    <property type="nucleotide sequence ID" value="NZ_JAFBDC010000003.1"/>
</dbReference>
<proteinExistence type="predicted"/>
<reference evidence="1 2" key="1">
    <citation type="submission" date="2020-01" db="EMBL/GenBank/DDBJ databases">
        <title>Whole genome sequence of Heliobacterium gestii DSM 11169.</title>
        <authorList>
            <person name="Kyndt J.A."/>
            <person name="Meyer T.E."/>
        </authorList>
    </citation>
    <scope>NUCLEOTIDE SEQUENCE [LARGE SCALE GENOMIC DNA]</scope>
    <source>
        <strain evidence="1 2">DSM 11169</strain>
    </source>
</reference>
<comment type="caution">
    <text evidence="1">The sequence shown here is derived from an EMBL/GenBank/DDBJ whole genome shotgun (WGS) entry which is preliminary data.</text>
</comment>
<protein>
    <submittedName>
        <fullName evidence="1">Uncharacterized protein</fullName>
    </submittedName>
</protein>
<evidence type="ECO:0000313" key="2">
    <source>
        <dbReference type="Proteomes" id="UP000471031"/>
    </source>
</evidence>